<organism evidence="3 4">
    <name type="scientific">Sutcliffiella horikoshii</name>
    <dbReference type="NCBI Taxonomy" id="79883"/>
    <lineage>
        <taxon>Bacteria</taxon>
        <taxon>Bacillati</taxon>
        <taxon>Bacillota</taxon>
        <taxon>Bacilli</taxon>
        <taxon>Bacillales</taxon>
        <taxon>Bacillaceae</taxon>
        <taxon>Sutcliffiella</taxon>
    </lineage>
</organism>
<dbReference type="RefSeq" id="WP_148979445.1">
    <property type="nucleotide sequence ID" value="NZ_JBNILM010000007.1"/>
</dbReference>
<dbReference type="GO" id="GO:0003700">
    <property type="term" value="F:DNA-binding transcription factor activity"/>
    <property type="evidence" value="ECO:0007669"/>
    <property type="project" value="InterPro"/>
</dbReference>
<sequence>MNYFSSGKVAKKLGVSLRTVRYYDHIELVEPTKKDDSGRRLYSADDILQLQKVMLLKETAMPLKDIQKVLNQITMERILLLHKEKLEEDLERLSLSLDHTHSLLNMIKLEKEIQWEHFIPLLGQDLEERRQQRAAEMEMVFSEEEQVVLQKNLPKLEDDTVEVAKWINIIKRIDLCLAEGKRPDSEEGQLIAEDVLILSEETFKGDAELAEKFWDVRKSEGVSSELGFYPVRQEVLEFLEEAMKEVSVSS</sequence>
<dbReference type="InterPro" id="IPR047057">
    <property type="entry name" value="MerR_fam"/>
</dbReference>
<evidence type="ECO:0000313" key="3">
    <source>
        <dbReference type="EMBL" id="TYS71798.1"/>
    </source>
</evidence>
<dbReference type="GO" id="GO:0003677">
    <property type="term" value="F:DNA binding"/>
    <property type="evidence" value="ECO:0007669"/>
    <property type="project" value="UniProtKB-KW"/>
</dbReference>
<dbReference type="Pfam" id="PF13411">
    <property type="entry name" value="MerR_1"/>
    <property type="match status" value="1"/>
</dbReference>
<dbReference type="OrthoDB" id="1894615at2"/>
<evidence type="ECO:0000256" key="1">
    <source>
        <dbReference type="ARBA" id="ARBA00023125"/>
    </source>
</evidence>
<feature type="domain" description="HTH merR-type" evidence="2">
    <location>
        <begin position="3"/>
        <end position="72"/>
    </location>
</feature>
<keyword evidence="1" id="KW-0238">DNA-binding</keyword>
<dbReference type="Proteomes" id="UP000324517">
    <property type="component" value="Unassembled WGS sequence"/>
</dbReference>
<gene>
    <name evidence="3" type="ORF">FZC75_11595</name>
</gene>
<dbReference type="AlphaFoldDB" id="A0A5D4TAP8"/>
<dbReference type="SMART" id="SM00422">
    <property type="entry name" value="HTH_MERR"/>
    <property type="match status" value="1"/>
</dbReference>
<dbReference type="PANTHER" id="PTHR30204:SF96">
    <property type="entry name" value="CHROMOSOME-ANCHORING PROTEIN RACA"/>
    <property type="match status" value="1"/>
</dbReference>
<protein>
    <submittedName>
        <fullName evidence="3">MerR family transcriptional regulator</fullName>
    </submittedName>
</protein>
<name>A0A5D4TAP8_9BACI</name>
<dbReference type="Gene3D" id="1.10.1660.10">
    <property type="match status" value="1"/>
</dbReference>
<evidence type="ECO:0000259" key="2">
    <source>
        <dbReference type="PROSITE" id="PS50937"/>
    </source>
</evidence>
<dbReference type="SUPFAM" id="SSF46955">
    <property type="entry name" value="Putative DNA-binding domain"/>
    <property type="match status" value="1"/>
</dbReference>
<reference evidence="3 4" key="1">
    <citation type="submission" date="2019-08" db="EMBL/GenBank/DDBJ databases">
        <title>Bacillus genomes from the desert of Cuatro Cienegas, Coahuila.</title>
        <authorList>
            <person name="Olmedo-Alvarez G."/>
        </authorList>
    </citation>
    <scope>NUCLEOTIDE SEQUENCE [LARGE SCALE GENOMIC DNA]</scope>
    <source>
        <strain evidence="3 4">CH98b_3T</strain>
    </source>
</reference>
<accession>A0A5D4TAP8</accession>
<proteinExistence type="predicted"/>
<dbReference type="InterPro" id="IPR000551">
    <property type="entry name" value="MerR-type_HTH_dom"/>
</dbReference>
<dbReference type="PANTHER" id="PTHR30204">
    <property type="entry name" value="REDOX-CYCLING DRUG-SENSING TRANSCRIPTIONAL ACTIVATOR SOXR"/>
    <property type="match status" value="1"/>
</dbReference>
<dbReference type="PROSITE" id="PS50937">
    <property type="entry name" value="HTH_MERR_2"/>
    <property type="match status" value="1"/>
</dbReference>
<dbReference type="InterPro" id="IPR009061">
    <property type="entry name" value="DNA-bd_dom_put_sf"/>
</dbReference>
<dbReference type="EMBL" id="VTET01000005">
    <property type="protein sequence ID" value="TYS71798.1"/>
    <property type="molecule type" value="Genomic_DNA"/>
</dbReference>
<evidence type="ECO:0000313" key="4">
    <source>
        <dbReference type="Proteomes" id="UP000324517"/>
    </source>
</evidence>
<comment type="caution">
    <text evidence="3">The sequence shown here is derived from an EMBL/GenBank/DDBJ whole genome shotgun (WGS) entry which is preliminary data.</text>
</comment>
<dbReference type="CDD" id="cd01106">
    <property type="entry name" value="HTH_TipAL-Mta"/>
    <property type="match status" value="1"/>
</dbReference>